<dbReference type="SUPFAM" id="SSF56815">
    <property type="entry name" value="Sec1/munc18-like (SM) proteins"/>
    <property type="match status" value="1"/>
</dbReference>
<accession>A0A914V5L5</accession>
<keyword evidence="2" id="KW-1185">Reference proteome</keyword>
<evidence type="ECO:0000256" key="1">
    <source>
        <dbReference type="ARBA" id="ARBA00009884"/>
    </source>
</evidence>
<comment type="similarity">
    <text evidence="1">Belongs to the STXBP/unc-18/SEC1 family.</text>
</comment>
<evidence type="ECO:0000313" key="3">
    <source>
        <dbReference type="WBParaSite" id="PSAMB.scaffold14830size1763.g36245.t1"/>
    </source>
</evidence>
<proteinExistence type="inferred from homology"/>
<dbReference type="GO" id="GO:0016192">
    <property type="term" value="P:vesicle-mediated transport"/>
    <property type="evidence" value="ECO:0007669"/>
    <property type="project" value="InterPro"/>
</dbReference>
<dbReference type="InterPro" id="IPR001619">
    <property type="entry name" value="Sec1-like"/>
</dbReference>
<evidence type="ECO:0000313" key="2">
    <source>
        <dbReference type="Proteomes" id="UP000887566"/>
    </source>
</evidence>
<dbReference type="AlphaFoldDB" id="A0A914V5L5"/>
<dbReference type="Proteomes" id="UP000887566">
    <property type="component" value="Unplaced"/>
</dbReference>
<dbReference type="PANTHER" id="PTHR11679">
    <property type="entry name" value="VESICLE PROTEIN SORTING-ASSOCIATED"/>
    <property type="match status" value="1"/>
</dbReference>
<sequence>MSAAVNQPQQQQPLQTLRSRQIAALKQLINLNQPVSGSIAVEPVWKVLVFDRYGQDIISPLLSVKELRDLGVTLHLLLDSMREALSDVPCVYFILPSEDNVRIVCQDFSSSMYEGYYLNFISALSRPRLEELATSAVQNQSFGQVQKVFDQYLNFISLEDDLFTLRRHNEASPLSFYAMNRADMSEETMNALLDEIVDGLFSVCVTLGVVPIIRCPRNNAAEQVAQKLDKKLRDNLRDARNNLFTQENVRA</sequence>
<dbReference type="WBParaSite" id="PSAMB.scaffold14830size1763.g36245.t1">
    <property type="protein sequence ID" value="PSAMB.scaffold14830size1763.g36245.t1"/>
    <property type="gene ID" value="PSAMB.scaffold14830size1763.g36245"/>
</dbReference>
<dbReference type="InterPro" id="IPR027482">
    <property type="entry name" value="Sec1-like_dom2"/>
</dbReference>
<name>A0A914V5L5_9BILA</name>
<dbReference type="InterPro" id="IPR036045">
    <property type="entry name" value="Sec1-like_sf"/>
</dbReference>
<organism evidence="2 3">
    <name type="scientific">Plectus sambesii</name>
    <dbReference type="NCBI Taxonomy" id="2011161"/>
    <lineage>
        <taxon>Eukaryota</taxon>
        <taxon>Metazoa</taxon>
        <taxon>Ecdysozoa</taxon>
        <taxon>Nematoda</taxon>
        <taxon>Chromadorea</taxon>
        <taxon>Plectida</taxon>
        <taxon>Plectina</taxon>
        <taxon>Plectoidea</taxon>
        <taxon>Plectidae</taxon>
        <taxon>Plectus</taxon>
    </lineage>
</organism>
<protein>
    <submittedName>
        <fullName evidence="3">Uncharacterized protein</fullName>
    </submittedName>
</protein>
<dbReference type="Gene3D" id="3.40.50.2060">
    <property type="match status" value="1"/>
</dbReference>
<dbReference type="InterPro" id="IPR043154">
    <property type="entry name" value="Sec-1-like_dom1"/>
</dbReference>
<reference evidence="3" key="1">
    <citation type="submission" date="2022-11" db="UniProtKB">
        <authorList>
            <consortium name="WormBaseParasite"/>
        </authorList>
    </citation>
    <scope>IDENTIFICATION</scope>
</reference>
<dbReference type="Gene3D" id="3.40.50.1910">
    <property type="match status" value="1"/>
</dbReference>
<dbReference type="Pfam" id="PF00995">
    <property type="entry name" value="Sec1"/>
    <property type="match status" value="1"/>
</dbReference>